<feature type="transmembrane region" description="Helical" evidence="4">
    <location>
        <begin position="62"/>
        <end position="81"/>
    </location>
</feature>
<dbReference type="PANTHER" id="PTHR24421">
    <property type="entry name" value="NITRATE/NITRITE SENSOR PROTEIN NARX-RELATED"/>
    <property type="match status" value="1"/>
</dbReference>
<dbReference type="Proteomes" id="UP000832097">
    <property type="component" value="Chromosome"/>
</dbReference>
<feature type="transmembrane region" description="Helical" evidence="4">
    <location>
        <begin position="128"/>
        <end position="157"/>
    </location>
</feature>
<sequence>MSRAFARAGHAAALVCVAVAGIVGLVVAIGAVEPRGLIAFGVALAFAGLIGLIDLRPTITNTLVYLAGGTAIVFAAAVLVMSRDDLFTDSNNVLLSLPRTALILVGGAGIGTGIAVVWASLGWALGEAVVFVACTIVGGAWVINVPSLLVLLMLVAIRSFDGLARRSQRQRAIGLARAGRQARELALRHEYELRATARLHDTVLGHLVAISDAGSGPVSDRLRAGIRHDLGLVIGRDWAVDRRGESAPTATVGDALPPELLPLAFTAMADASLRVRVTGDLSVLSRVPPEQLAELDAAVAQCIVNVARHAQVDEMELAVGVGGGEVTVAVMDSGVGFDTSHVPEDRIGLRTSIRARVEQAGGTVRLWSTEGIGTTVVLTLPLEPHDDRPTAGEANA</sequence>
<dbReference type="SUPFAM" id="SSF55874">
    <property type="entry name" value="ATPase domain of HSP90 chaperone/DNA topoisomerase II/histidine kinase"/>
    <property type="match status" value="1"/>
</dbReference>
<dbReference type="Pfam" id="PF02518">
    <property type="entry name" value="HATPase_c"/>
    <property type="match status" value="1"/>
</dbReference>
<proteinExistence type="predicted"/>
<protein>
    <recommendedName>
        <fullName evidence="5">Histidine kinase/HSP90-like ATPase domain-containing protein</fullName>
    </recommendedName>
</protein>
<dbReference type="Gene3D" id="3.30.565.10">
    <property type="entry name" value="Histidine kinase-like ATPase, C-terminal domain"/>
    <property type="match status" value="1"/>
</dbReference>
<keyword evidence="4" id="KW-0812">Transmembrane</keyword>
<evidence type="ECO:0000256" key="3">
    <source>
        <dbReference type="ARBA" id="ARBA00023012"/>
    </source>
</evidence>
<accession>A0ABY4C2B6</accession>
<reference evidence="6 7" key="1">
    <citation type="submission" date="2022-03" db="EMBL/GenBank/DDBJ databases">
        <title>Mucilaginibacter sp. isolated from the gut of Protaetia brevitarsis seulensis larvae.</title>
        <authorList>
            <person name="Won M."/>
            <person name="Kim S.-J."/>
            <person name="Kwon S.-W."/>
        </authorList>
    </citation>
    <scope>NUCLEOTIDE SEQUENCE [LARGE SCALE GENOMIC DNA]</scope>
    <source>
        <strain evidence="6 7">CFWR-12</strain>
    </source>
</reference>
<keyword evidence="4" id="KW-0472">Membrane</keyword>
<evidence type="ECO:0000256" key="2">
    <source>
        <dbReference type="ARBA" id="ARBA00022777"/>
    </source>
</evidence>
<keyword evidence="3" id="KW-0902">Two-component regulatory system</keyword>
<feature type="transmembrane region" description="Helical" evidence="4">
    <location>
        <begin position="101"/>
        <end position="121"/>
    </location>
</feature>
<organism evidence="6 7">
    <name type="scientific">Agromyces larvae</name>
    <dbReference type="NCBI Taxonomy" id="2929802"/>
    <lineage>
        <taxon>Bacteria</taxon>
        <taxon>Bacillati</taxon>
        <taxon>Actinomycetota</taxon>
        <taxon>Actinomycetes</taxon>
        <taxon>Micrococcales</taxon>
        <taxon>Microbacteriaceae</taxon>
        <taxon>Agromyces</taxon>
    </lineage>
</organism>
<feature type="domain" description="Histidine kinase/HSP90-like ATPase" evidence="5">
    <location>
        <begin position="295"/>
        <end position="383"/>
    </location>
</feature>
<evidence type="ECO:0000313" key="7">
    <source>
        <dbReference type="Proteomes" id="UP000832097"/>
    </source>
</evidence>
<feature type="transmembrane region" description="Helical" evidence="4">
    <location>
        <begin position="12"/>
        <end position="31"/>
    </location>
</feature>
<name>A0ABY4C2B6_9MICO</name>
<dbReference type="EMBL" id="CP094528">
    <property type="protein sequence ID" value="UOE44296.1"/>
    <property type="molecule type" value="Genomic_DNA"/>
</dbReference>
<keyword evidence="1" id="KW-0808">Transferase</keyword>
<dbReference type="InterPro" id="IPR036890">
    <property type="entry name" value="HATPase_C_sf"/>
</dbReference>
<evidence type="ECO:0000313" key="6">
    <source>
        <dbReference type="EMBL" id="UOE44296.1"/>
    </source>
</evidence>
<keyword evidence="4" id="KW-1133">Transmembrane helix</keyword>
<evidence type="ECO:0000256" key="4">
    <source>
        <dbReference type="SAM" id="Phobius"/>
    </source>
</evidence>
<gene>
    <name evidence="6" type="ORF">MTO99_00415</name>
</gene>
<keyword evidence="7" id="KW-1185">Reference proteome</keyword>
<evidence type="ECO:0000259" key="5">
    <source>
        <dbReference type="Pfam" id="PF02518"/>
    </source>
</evidence>
<dbReference type="InterPro" id="IPR050482">
    <property type="entry name" value="Sensor_HK_TwoCompSys"/>
</dbReference>
<keyword evidence="2" id="KW-0418">Kinase</keyword>
<dbReference type="InterPro" id="IPR003594">
    <property type="entry name" value="HATPase_dom"/>
</dbReference>
<feature type="transmembrane region" description="Helical" evidence="4">
    <location>
        <begin position="37"/>
        <end position="55"/>
    </location>
</feature>
<dbReference type="RefSeq" id="WP_243555986.1">
    <property type="nucleotide sequence ID" value="NZ_CP094528.1"/>
</dbReference>
<evidence type="ECO:0000256" key="1">
    <source>
        <dbReference type="ARBA" id="ARBA00022679"/>
    </source>
</evidence>